<reference evidence="1" key="2">
    <citation type="journal article" date="2015" name="Data Brief">
        <title>Shoot transcriptome of the giant reed, Arundo donax.</title>
        <authorList>
            <person name="Barrero R.A."/>
            <person name="Guerrero F.D."/>
            <person name="Moolhuijzen P."/>
            <person name="Goolsby J.A."/>
            <person name="Tidwell J."/>
            <person name="Bellgard S.E."/>
            <person name="Bellgard M.I."/>
        </authorList>
    </citation>
    <scope>NUCLEOTIDE SEQUENCE</scope>
    <source>
        <tissue evidence="1">Shoot tissue taken approximately 20 cm above the soil surface</tissue>
    </source>
</reference>
<sequence length="38" mass="4716">MSCQRVRGRWIISPFRPHWQNPWFPDVMKHDCEYLISV</sequence>
<organism evidence="1">
    <name type="scientific">Arundo donax</name>
    <name type="common">Giant reed</name>
    <name type="synonym">Donax arundinaceus</name>
    <dbReference type="NCBI Taxonomy" id="35708"/>
    <lineage>
        <taxon>Eukaryota</taxon>
        <taxon>Viridiplantae</taxon>
        <taxon>Streptophyta</taxon>
        <taxon>Embryophyta</taxon>
        <taxon>Tracheophyta</taxon>
        <taxon>Spermatophyta</taxon>
        <taxon>Magnoliopsida</taxon>
        <taxon>Liliopsida</taxon>
        <taxon>Poales</taxon>
        <taxon>Poaceae</taxon>
        <taxon>PACMAD clade</taxon>
        <taxon>Arundinoideae</taxon>
        <taxon>Arundineae</taxon>
        <taxon>Arundo</taxon>
    </lineage>
</organism>
<dbReference type="AlphaFoldDB" id="A0A0A9CT62"/>
<name>A0A0A9CT62_ARUDO</name>
<dbReference type="EMBL" id="GBRH01220307">
    <property type="protein sequence ID" value="JAD77588.1"/>
    <property type="molecule type" value="Transcribed_RNA"/>
</dbReference>
<reference evidence="1" key="1">
    <citation type="submission" date="2014-09" db="EMBL/GenBank/DDBJ databases">
        <authorList>
            <person name="Magalhaes I.L.F."/>
            <person name="Oliveira U."/>
            <person name="Santos F.R."/>
            <person name="Vidigal T.H.D.A."/>
            <person name="Brescovit A.D."/>
            <person name="Santos A.J."/>
        </authorList>
    </citation>
    <scope>NUCLEOTIDE SEQUENCE</scope>
    <source>
        <tissue evidence="1">Shoot tissue taken approximately 20 cm above the soil surface</tissue>
    </source>
</reference>
<proteinExistence type="predicted"/>
<evidence type="ECO:0000313" key="1">
    <source>
        <dbReference type="EMBL" id="JAD77588.1"/>
    </source>
</evidence>
<accession>A0A0A9CT62</accession>
<protein>
    <submittedName>
        <fullName evidence="1">Uncharacterized protein</fullName>
    </submittedName>
</protein>